<reference evidence="1 2" key="1">
    <citation type="journal article" date="2011" name="J. Bacteriol.">
        <title>Complete genome sequence of seawater bacterium Glaciecola nitratireducens FR1064T.</title>
        <authorList>
            <person name="Bian F."/>
            <person name="Qin Q.L."/>
            <person name="Xie B.B."/>
            <person name="Shu Y.L."/>
            <person name="Zhang X.Y."/>
            <person name="Yu Y."/>
            <person name="Chen B."/>
            <person name="Chen X.L."/>
            <person name="Zhou B.C."/>
            <person name="Zhang Y.Z."/>
        </authorList>
    </citation>
    <scope>NUCLEOTIDE SEQUENCE [LARGE SCALE GENOMIC DNA]</scope>
    <source>
        <strain evidence="2">JCM 12485 / KCTC 12276 / FR1064</strain>
    </source>
</reference>
<dbReference type="AlphaFoldDB" id="G4QNC8"/>
<sequence>MTILYNFCFLFVQKISNMAPLAIQVRPVAQQFCGIRIS</sequence>
<evidence type="ECO:0000313" key="2">
    <source>
        <dbReference type="Proteomes" id="UP000009282"/>
    </source>
</evidence>
<organism evidence="1 2">
    <name type="scientific">Glaciecola nitratireducens (strain JCM 12485 / KCTC 12276 / FR1064)</name>
    <dbReference type="NCBI Taxonomy" id="1085623"/>
    <lineage>
        <taxon>Bacteria</taxon>
        <taxon>Pseudomonadati</taxon>
        <taxon>Pseudomonadota</taxon>
        <taxon>Gammaproteobacteria</taxon>
        <taxon>Alteromonadales</taxon>
        <taxon>Alteromonadaceae</taxon>
        <taxon>Brumicola</taxon>
    </lineage>
</organism>
<keyword evidence="2" id="KW-1185">Reference proteome</keyword>
<evidence type="ECO:0000313" key="1">
    <source>
        <dbReference type="EMBL" id="AEP31547.1"/>
    </source>
</evidence>
<dbReference type="Proteomes" id="UP000009282">
    <property type="component" value="Chromosome"/>
</dbReference>
<gene>
    <name evidence="1" type="ordered locus">GNIT_3453</name>
</gene>
<name>G4QNC8_GLANF</name>
<dbReference type="HOGENOM" id="CLU_3328377_0_0_6"/>
<dbReference type="KEGG" id="gni:GNIT_3453"/>
<dbReference type="EMBL" id="CP003060">
    <property type="protein sequence ID" value="AEP31547.1"/>
    <property type="molecule type" value="Genomic_DNA"/>
</dbReference>
<protein>
    <submittedName>
        <fullName evidence="1">Uncharacterized protein</fullName>
    </submittedName>
</protein>
<dbReference type="STRING" id="1085623.GNIT_3453"/>
<proteinExistence type="predicted"/>
<accession>G4QNC8</accession>